<sequence>MIAASRSMLSSSRRIQDSLDSCESSQDELLRILNQMLSLLEGHLTNMSKRKFSNSEEEEDSFASDNFPFEAHNTKFYSRTSFMLKDSFNVVNFNFGL</sequence>
<gene>
    <name evidence="1" type="ORF">T12_8896</name>
</gene>
<accession>A0A0V0ZIV9</accession>
<dbReference type="AlphaFoldDB" id="A0A0V0ZIV9"/>
<organism evidence="1 2">
    <name type="scientific">Trichinella patagoniensis</name>
    <dbReference type="NCBI Taxonomy" id="990121"/>
    <lineage>
        <taxon>Eukaryota</taxon>
        <taxon>Metazoa</taxon>
        <taxon>Ecdysozoa</taxon>
        <taxon>Nematoda</taxon>
        <taxon>Enoplea</taxon>
        <taxon>Dorylaimia</taxon>
        <taxon>Trichinellida</taxon>
        <taxon>Trichinellidae</taxon>
        <taxon>Trichinella</taxon>
    </lineage>
</organism>
<comment type="caution">
    <text evidence="1">The sequence shown here is derived from an EMBL/GenBank/DDBJ whole genome shotgun (WGS) entry which is preliminary data.</text>
</comment>
<protein>
    <submittedName>
        <fullName evidence="1">Uncharacterized protein</fullName>
    </submittedName>
</protein>
<evidence type="ECO:0000313" key="2">
    <source>
        <dbReference type="Proteomes" id="UP000054783"/>
    </source>
</evidence>
<dbReference type="EMBL" id="JYDQ01000167">
    <property type="protein sequence ID" value="KRY12351.1"/>
    <property type="molecule type" value="Genomic_DNA"/>
</dbReference>
<evidence type="ECO:0000313" key="1">
    <source>
        <dbReference type="EMBL" id="KRY12351.1"/>
    </source>
</evidence>
<dbReference type="Proteomes" id="UP000054783">
    <property type="component" value="Unassembled WGS sequence"/>
</dbReference>
<keyword evidence="2" id="KW-1185">Reference proteome</keyword>
<proteinExistence type="predicted"/>
<reference evidence="1 2" key="1">
    <citation type="submission" date="2015-01" db="EMBL/GenBank/DDBJ databases">
        <title>Evolution of Trichinella species and genotypes.</title>
        <authorList>
            <person name="Korhonen P.K."/>
            <person name="Edoardo P."/>
            <person name="Giuseppe L.R."/>
            <person name="Gasser R.B."/>
        </authorList>
    </citation>
    <scope>NUCLEOTIDE SEQUENCE [LARGE SCALE GENOMIC DNA]</scope>
    <source>
        <strain evidence="1">ISS2496</strain>
    </source>
</reference>
<name>A0A0V0ZIV9_9BILA</name>